<comment type="caution">
    <text evidence="3">The sequence shown here is derived from an EMBL/GenBank/DDBJ whole genome shotgun (WGS) entry which is preliminary data.</text>
</comment>
<evidence type="ECO:0000256" key="2">
    <source>
        <dbReference type="SAM" id="SignalP"/>
    </source>
</evidence>
<dbReference type="Proteomes" id="UP000294003">
    <property type="component" value="Unassembled WGS sequence"/>
</dbReference>
<sequence>MQIRVLVQGSLGLLGLAQAAAATSTPSDSSDVALPPALAMPEPPEGAPAPFGADQLNASAPYLATLAGLDELEAEYGGHTRIEMVAGRAAVLYVGERGDGPAWHVGTVSPQAVTEMLTSCEADADEAADGAVTLAAQTRCSKQWCLNNWACWKHDCTYCVIFCGLSDPHEQVDDRGNDLSSAEEGVVGMPRADKCELIRKGF</sequence>
<accession>A0ABY0H1I5</accession>
<evidence type="ECO:0000313" key="3">
    <source>
        <dbReference type="EMBL" id="RYO79467.1"/>
    </source>
</evidence>
<protein>
    <submittedName>
        <fullName evidence="3">Uncharacterized protein</fullName>
    </submittedName>
</protein>
<keyword evidence="2" id="KW-0732">Signal</keyword>
<organism evidence="3 4">
    <name type="scientific">Monosporascus cannonballus</name>
    <dbReference type="NCBI Taxonomy" id="155416"/>
    <lineage>
        <taxon>Eukaryota</taxon>
        <taxon>Fungi</taxon>
        <taxon>Dikarya</taxon>
        <taxon>Ascomycota</taxon>
        <taxon>Pezizomycotina</taxon>
        <taxon>Sordariomycetes</taxon>
        <taxon>Xylariomycetidae</taxon>
        <taxon>Xylariales</taxon>
        <taxon>Xylariales incertae sedis</taxon>
        <taxon>Monosporascus</taxon>
    </lineage>
</organism>
<proteinExistence type="predicted"/>
<feature type="signal peptide" evidence="2">
    <location>
        <begin position="1"/>
        <end position="21"/>
    </location>
</feature>
<name>A0ABY0H1I5_9PEZI</name>
<feature type="compositionally biased region" description="Low complexity" evidence="1">
    <location>
        <begin position="24"/>
        <end position="40"/>
    </location>
</feature>
<dbReference type="EMBL" id="QJNS01000329">
    <property type="protein sequence ID" value="RYO79467.1"/>
    <property type="molecule type" value="Genomic_DNA"/>
</dbReference>
<evidence type="ECO:0000256" key="1">
    <source>
        <dbReference type="SAM" id="MobiDB-lite"/>
    </source>
</evidence>
<keyword evidence="4" id="KW-1185">Reference proteome</keyword>
<reference evidence="3 4" key="1">
    <citation type="submission" date="2018-06" db="EMBL/GenBank/DDBJ databases">
        <title>Complete Genomes of Monosporascus.</title>
        <authorList>
            <person name="Robinson A.J."/>
            <person name="Natvig D.O."/>
        </authorList>
    </citation>
    <scope>NUCLEOTIDE SEQUENCE [LARGE SCALE GENOMIC DNA]</scope>
    <source>
        <strain evidence="3 4">CBS 609.92</strain>
    </source>
</reference>
<evidence type="ECO:0000313" key="4">
    <source>
        <dbReference type="Proteomes" id="UP000294003"/>
    </source>
</evidence>
<feature type="chain" id="PRO_5045541886" evidence="2">
    <location>
        <begin position="22"/>
        <end position="202"/>
    </location>
</feature>
<gene>
    <name evidence="3" type="ORF">DL762_008160</name>
</gene>
<feature type="region of interest" description="Disordered" evidence="1">
    <location>
        <begin position="24"/>
        <end position="50"/>
    </location>
</feature>